<dbReference type="PANTHER" id="PTHR47485:SF1">
    <property type="entry name" value="THYLAKOID LUMENAL 17.4 KDA PROTEIN, CHLOROPLASTIC"/>
    <property type="match status" value="1"/>
</dbReference>
<accession>A0A3B1A6Z9</accession>
<dbReference type="Gene3D" id="2.160.20.80">
    <property type="entry name" value="E3 ubiquitin-protein ligase SopA"/>
    <property type="match status" value="1"/>
</dbReference>
<reference evidence="4" key="1">
    <citation type="submission" date="2018-06" db="EMBL/GenBank/DDBJ databases">
        <authorList>
            <person name="Zhirakovskaya E."/>
        </authorList>
    </citation>
    <scope>NUCLEOTIDE SEQUENCE</scope>
</reference>
<dbReference type="EMBL" id="UOFV01000190">
    <property type="protein sequence ID" value="VAW99841.1"/>
    <property type="molecule type" value="Genomic_DNA"/>
</dbReference>
<evidence type="ECO:0000256" key="2">
    <source>
        <dbReference type="SAM" id="MobiDB-lite"/>
    </source>
</evidence>
<keyword evidence="1" id="KW-0677">Repeat</keyword>
<dbReference type="SUPFAM" id="SSF141571">
    <property type="entry name" value="Pentapeptide repeat-like"/>
    <property type="match status" value="1"/>
</dbReference>
<name>A0A3B1A6Z9_9ZZZZ</name>
<dbReference type="PANTHER" id="PTHR47485">
    <property type="entry name" value="THYLAKOID LUMENAL 17.4 KDA PROTEIN, CHLOROPLASTIC"/>
    <property type="match status" value="1"/>
</dbReference>
<evidence type="ECO:0000313" key="4">
    <source>
        <dbReference type="EMBL" id="VAW99841.1"/>
    </source>
</evidence>
<gene>
    <name evidence="4" type="ORF">MNBD_GAMMA19-1310</name>
</gene>
<organism evidence="4">
    <name type="scientific">hydrothermal vent metagenome</name>
    <dbReference type="NCBI Taxonomy" id="652676"/>
    <lineage>
        <taxon>unclassified sequences</taxon>
        <taxon>metagenomes</taxon>
        <taxon>ecological metagenomes</taxon>
    </lineage>
</organism>
<feature type="region of interest" description="Disordered" evidence="2">
    <location>
        <begin position="78"/>
        <end position="111"/>
    </location>
</feature>
<feature type="compositionally biased region" description="Basic and acidic residues" evidence="2">
    <location>
        <begin position="99"/>
        <end position="111"/>
    </location>
</feature>
<dbReference type="AlphaFoldDB" id="A0A3B1A6Z9"/>
<keyword evidence="3" id="KW-0812">Transmembrane</keyword>
<protein>
    <submittedName>
        <fullName evidence="4">Phage pentapeptide repeat family protein (ACLAME 560)</fullName>
    </submittedName>
</protein>
<feature type="transmembrane region" description="Helical" evidence="3">
    <location>
        <begin position="137"/>
        <end position="158"/>
    </location>
</feature>
<keyword evidence="3" id="KW-1133">Transmembrane helix</keyword>
<keyword evidence="3" id="KW-0472">Membrane</keyword>
<evidence type="ECO:0000256" key="3">
    <source>
        <dbReference type="SAM" id="Phobius"/>
    </source>
</evidence>
<evidence type="ECO:0000256" key="1">
    <source>
        <dbReference type="ARBA" id="ARBA00022737"/>
    </source>
</evidence>
<sequence>MQSKQRWYTRRGKQIRGPFPAPQISRFILLGRIHDTDELSTDQLSWQKVLDVPILIPDELKADLSDPKAHEKLMIARMREDERTARDRRDESEENSAMPERRTRDNGRRQDEEAAMLRHREIKTAIAEAAAQRKHHYFLRGVLATLFLVSIISAAWYFQPWQEQESADCNARPQPWVNWNNCLMEGVKLVTADLRGAHLRNANMGGADLRGAYLGGADIAYTNLVGANLSGAELAQAIMLGANMRNADLAGASLNSADLSYAILQGADLTNADLRESNLSNADLSGATLDTSKLEGARLDYAIWLDGSVCAIGSVGSCNAK</sequence>
<proteinExistence type="predicted"/>
<feature type="compositionally biased region" description="Basic and acidic residues" evidence="2">
    <location>
        <begin position="78"/>
        <end position="91"/>
    </location>
</feature>
<dbReference type="InterPro" id="IPR001646">
    <property type="entry name" value="5peptide_repeat"/>
</dbReference>
<dbReference type="Pfam" id="PF00805">
    <property type="entry name" value="Pentapeptide"/>
    <property type="match status" value="2"/>
</dbReference>